<reference evidence="1" key="1">
    <citation type="submission" date="2013-07" db="EMBL/GenBank/DDBJ databases">
        <title>The genome of Eucalyptus grandis.</title>
        <authorList>
            <person name="Schmutz J."/>
            <person name="Hayes R."/>
            <person name="Myburg A."/>
            <person name="Tuskan G."/>
            <person name="Grattapaglia D."/>
            <person name="Rokhsar D.S."/>
        </authorList>
    </citation>
    <scope>NUCLEOTIDE SEQUENCE</scope>
    <source>
        <tissue evidence="1">Leaf extractions</tissue>
    </source>
</reference>
<evidence type="ECO:0000313" key="1">
    <source>
        <dbReference type="EMBL" id="KCW61873.1"/>
    </source>
</evidence>
<dbReference type="EMBL" id="KK198760">
    <property type="protein sequence ID" value="KCW61873.1"/>
    <property type="molecule type" value="Genomic_DNA"/>
</dbReference>
<dbReference type="Gramene" id="KCW61873">
    <property type="protein sequence ID" value="KCW61873"/>
    <property type="gene ID" value="EUGRSUZ_H04552"/>
</dbReference>
<protein>
    <submittedName>
        <fullName evidence="1">Uncharacterized protein</fullName>
    </submittedName>
</protein>
<gene>
    <name evidence="1" type="ORF">EUGRSUZ_H04552</name>
</gene>
<organism evidence="1">
    <name type="scientific">Eucalyptus grandis</name>
    <name type="common">Flooded gum</name>
    <dbReference type="NCBI Taxonomy" id="71139"/>
    <lineage>
        <taxon>Eukaryota</taxon>
        <taxon>Viridiplantae</taxon>
        <taxon>Streptophyta</taxon>
        <taxon>Embryophyta</taxon>
        <taxon>Tracheophyta</taxon>
        <taxon>Spermatophyta</taxon>
        <taxon>Magnoliopsida</taxon>
        <taxon>eudicotyledons</taxon>
        <taxon>Gunneridae</taxon>
        <taxon>Pentapetalae</taxon>
        <taxon>rosids</taxon>
        <taxon>malvids</taxon>
        <taxon>Myrtales</taxon>
        <taxon>Myrtaceae</taxon>
        <taxon>Myrtoideae</taxon>
        <taxon>Eucalypteae</taxon>
        <taxon>Eucalyptus</taxon>
    </lineage>
</organism>
<dbReference type="InParanoid" id="A0A059B6X1"/>
<accession>A0A059B6X1</accession>
<dbReference type="AlphaFoldDB" id="A0A059B6X1"/>
<sequence length="83" mass="9599">MLIVYFFKEILASVWIFPFVWGRRSRGPALVGVGRSGQPATDVVTMKAEEGGQWPDRVVVVSVFWFGLVCRRWRLRCRGRREA</sequence>
<proteinExistence type="predicted"/>
<name>A0A059B6X1_EUCGR</name>